<evidence type="ECO:0000313" key="1">
    <source>
        <dbReference type="EMBL" id="KAA6386412.1"/>
    </source>
</evidence>
<dbReference type="AlphaFoldDB" id="A0A5J4VV80"/>
<organism evidence="1 2">
    <name type="scientific">Streblomastix strix</name>
    <dbReference type="NCBI Taxonomy" id="222440"/>
    <lineage>
        <taxon>Eukaryota</taxon>
        <taxon>Metamonada</taxon>
        <taxon>Preaxostyla</taxon>
        <taxon>Oxymonadida</taxon>
        <taxon>Streblomastigidae</taxon>
        <taxon>Streblomastix</taxon>
    </lineage>
</organism>
<sequence length="133" mass="14838">MLVLKCQLFMAFLNRILLQNYLIQLRDQLSAAFCILLRKLLFLSEWPAVLSYYLFNVSGSLAMLHVLSKPLQNLVLMLLPPWSDASVTTVACGIQSSFRASSGETIIPVQPCVLTALVSAECISIRQIDTYVN</sequence>
<accession>A0A5J4VV80</accession>
<gene>
    <name evidence="1" type="ORF">EZS28_018059</name>
</gene>
<evidence type="ECO:0000313" key="2">
    <source>
        <dbReference type="Proteomes" id="UP000324800"/>
    </source>
</evidence>
<dbReference type="Proteomes" id="UP000324800">
    <property type="component" value="Unassembled WGS sequence"/>
</dbReference>
<comment type="caution">
    <text evidence="1">The sequence shown here is derived from an EMBL/GenBank/DDBJ whole genome shotgun (WGS) entry which is preliminary data.</text>
</comment>
<reference evidence="1 2" key="1">
    <citation type="submission" date="2019-03" db="EMBL/GenBank/DDBJ databases">
        <title>Single cell metagenomics reveals metabolic interactions within the superorganism composed of flagellate Streblomastix strix and complex community of Bacteroidetes bacteria on its surface.</title>
        <authorList>
            <person name="Treitli S.C."/>
            <person name="Kolisko M."/>
            <person name="Husnik F."/>
            <person name="Keeling P."/>
            <person name="Hampl V."/>
        </authorList>
    </citation>
    <scope>NUCLEOTIDE SEQUENCE [LARGE SCALE GENOMIC DNA]</scope>
    <source>
        <strain evidence="1">ST1C</strain>
    </source>
</reference>
<name>A0A5J4VV80_9EUKA</name>
<protein>
    <submittedName>
        <fullName evidence="1">Uncharacterized protein</fullName>
    </submittedName>
</protein>
<dbReference type="EMBL" id="SNRW01004815">
    <property type="protein sequence ID" value="KAA6386412.1"/>
    <property type="molecule type" value="Genomic_DNA"/>
</dbReference>
<proteinExistence type="predicted"/>